<reference evidence="1" key="1">
    <citation type="submission" date="2020-11" db="EMBL/GenBank/DDBJ databases">
        <authorList>
            <person name="Tran Van P."/>
        </authorList>
    </citation>
    <scope>NUCLEOTIDE SEQUENCE</scope>
</reference>
<sequence>MATLRSQTVAKMKMWSGGGDGIVHWFAIDVRTTEKRRYRAQLKKWWENEKARRKKLRTAYSLRASADGVEPLPSGEPIPQEMEFIVVPSLNFCVEDAVNRDQDRVVPPNGIEENCALPPPDDEVNPALCVNSPSDPEVSLPWDSPKAPQMTAVTAPFTTSVPPSDKVSHGIAGEELKQRLKRIAAVPSQDDVLYRLRYREQQCILQAARLKCATLIADKEHKERLNQKEMEAAEEAILNKRQLHDQLMLQKSELHEQLMLQQRKEHVLKMKLLRIKGLNS</sequence>
<accession>A0A7R9FMB1</accession>
<proteinExistence type="predicted"/>
<dbReference type="EMBL" id="OE001040">
    <property type="protein sequence ID" value="CAD7455829.1"/>
    <property type="molecule type" value="Genomic_DNA"/>
</dbReference>
<gene>
    <name evidence="1" type="ORF">TTEB3V08_LOCUS3879</name>
</gene>
<dbReference type="AlphaFoldDB" id="A0A7R9FMB1"/>
<evidence type="ECO:0000313" key="1">
    <source>
        <dbReference type="EMBL" id="CAD7455829.1"/>
    </source>
</evidence>
<name>A0A7R9FMB1_9NEOP</name>
<organism evidence="1">
    <name type="scientific">Timema tahoe</name>
    <dbReference type="NCBI Taxonomy" id="61484"/>
    <lineage>
        <taxon>Eukaryota</taxon>
        <taxon>Metazoa</taxon>
        <taxon>Ecdysozoa</taxon>
        <taxon>Arthropoda</taxon>
        <taxon>Hexapoda</taxon>
        <taxon>Insecta</taxon>
        <taxon>Pterygota</taxon>
        <taxon>Neoptera</taxon>
        <taxon>Polyneoptera</taxon>
        <taxon>Phasmatodea</taxon>
        <taxon>Timematodea</taxon>
        <taxon>Timematoidea</taxon>
        <taxon>Timematidae</taxon>
        <taxon>Timema</taxon>
    </lineage>
</organism>
<protein>
    <submittedName>
        <fullName evidence="1">Uncharacterized protein</fullName>
    </submittedName>
</protein>